<dbReference type="Pfam" id="PF07920">
    <property type="entry name" value="DUF1684"/>
    <property type="match status" value="1"/>
</dbReference>
<evidence type="ECO:0000313" key="3">
    <source>
        <dbReference type="Proteomes" id="UP001516472"/>
    </source>
</evidence>
<name>A0ABR9PSL5_9BACT</name>
<sequence>MSTLALVLSLALQAAPPAKTPSKPPAPTEEKKAPATQAGDVVAATQAWHAQRLQELSTEDGWLTLVGLTWLKEGAQTAGSAPDSVVRLPASVPTKAGSFVREGNTVRFQPAAGVVFTREGKPFTGGALKTDEQGAPDVLRLGSVNFQVIQRGDKLGVRVKDSEAPARKQFHGIPMYTPSAAWKVEARLVPDSASRTITVPNVLGMQDQLPSPGALVFTVAGKEYRLLPVQDEGSEELFIIFGDETNRDTTYGAGRFLSAPLPDASGRVVLDFNRAYNPPCAFSAFATCPLPPRGNRLALRVEAGEKRAGGH</sequence>
<dbReference type="RefSeq" id="WP_193428093.1">
    <property type="nucleotide sequence ID" value="NZ_CBCSIP010000449.1"/>
</dbReference>
<gene>
    <name evidence="2" type="ORF">G4177_22335</name>
</gene>
<organism evidence="2 3">
    <name type="scientific">Corallococcus soli</name>
    <dbReference type="NCBI Taxonomy" id="2710757"/>
    <lineage>
        <taxon>Bacteria</taxon>
        <taxon>Pseudomonadati</taxon>
        <taxon>Myxococcota</taxon>
        <taxon>Myxococcia</taxon>
        <taxon>Myxococcales</taxon>
        <taxon>Cystobacterineae</taxon>
        <taxon>Myxococcaceae</taxon>
        <taxon>Corallococcus</taxon>
    </lineage>
</organism>
<evidence type="ECO:0000256" key="1">
    <source>
        <dbReference type="SAM" id="MobiDB-lite"/>
    </source>
</evidence>
<dbReference type="PANTHER" id="PTHR41913">
    <property type="entry name" value="DUF1684 DOMAIN-CONTAINING PROTEIN"/>
    <property type="match status" value="1"/>
</dbReference>
<dbReference type="EMBL" id="JAAIYO010000006">
    <property type="protein sequence ID" value="MBE4750913.1"/>
    <property type="molecule type" value="Genomic_DNA"/>
</dbReference>
<dbReference type="Proteomes" id="UP001516472">
    <property type="component" value="Unassembled WGS sequence"/>
</dbReference>
<accession>A0ABR9PSL5</accession>
<proteinExistence type="predicted"/>
<keyword evidence="3" id="KW-1185">Reference proteome</keyword>
<feature type="compositionally biased region" description="Pro residues" evidence="1">
    <location>
        <begin position="18"/>
        <end position="27"/>
    </location>
</feature>
<dbReference type="PANTHER" id="PTHR41913:SF1">
    <property type="entry name" value="DUF1684 DOMAIN-CONTAINING PROTEIN"/>
    <property type="match status" value="1"/>
</dbReference>
<protein>
    <submittedName>
        <fullName evidence="2">DUF1684 domain-containing protein</fullName>
    </submittedName>
</protein>
<reference evidence="2 3" key="1">
    <citation type="submission" date="2020-02" db="EMBL/GenBank/DDBJ databases">
        <authorList>
            <person name="Babadi Z.K."/>
            <person name="Risdian C."/>
            <person name="Ebrahimipour G.H."/>
            <person name="Wink J."/>
        </authorList>
    </citation>
    <scope>NUCLEOTIDE SEQUENCE [LARGE SCALE GENOMIC DNA]</scope>
    <source>
        <strain evidence="2 3">ZKHCc1 1396</strain>
    </source>
</reference>
<comment type="caution">
    <text evidence="2">The sequence shown here is derived from an EMBL/GenBank/DDBJ whole genome shotgun (WGS) entry which is preliminary data.</text>
</comment>
<feature type="region of interest" description="Disordered" evidence="1">
    <location>
        <begin position="15"/>
        <end position="39"/>
    </location>
</feature>
<dbReference type="InterPro" id="IPR012467">
    <property type="entry name" value="DUF1684"/>
</dbReference>
<evidence type="ECO:0000313" key="2">
    <source>
        <dbReference type="EMBL" id="MBE4750913.1"/>
    </source>
</evidence>